<gene>
    <name evidence="1" type="ORF">Tco_0771393</name>
</gene>
<comment type="caution">
    <text evidence="1">The sequence shown here is derived from an EMBL/GenBank/DDBJ whole genome shotgun (WGS) entry which is preliminary data.</text>
</comment>
<sequence>MDEEATHEENEANELYRDVNINLEGRDTVMKDASLPNVHETQETEDTHVILTALIILEGQQQSSSMSSVFVSNMLNPRPDTGIDSIFNTEVILLVDVLVTTIVEPPLVFGTTLPPPPTHLITHMKQIPFPIPTTAPSTFLQDLPNFSSLFSAFMMNRLNVRFRRTHISGV</sequence>
<evidence type="ECO:0000313" key="1">
    <source>
        <dbReference type="EMBL" id="GJS88757.1"/>
    </source>
</evidence>
<organism evidence="1 2">
    <name type="scientific">Tanacetum coccineum</name>
    <dbReference type="NCBI Taxonomy" id="301880"/>
    <lineage>
        <taxon>Eukaryota</taxon>
        <taxon>Viridiplantae</taxon>
        <taxon>Streptophyta</taxon>
        <taxon>Embryophyta</taxon>
        <taxon>Tracheophyta</taxon>
        <taxon>Spermatophyta</taxon>
        <taxon>Magnoliopsida</taxon>
        <taxon>eudicotyledons</taxon>
        <taxon>Gunneridae</taxon>
        <taxon>Pentapetalae</taxon>
        <taxon>asterids</taxon>
        <taxon>campanulids</taxon>
        <taxon>Asterales</taxon>
        <taxon>Asteraceae</taxon>
        <taxon>Asteroideae</taxon>
        <taxon>Anthemideae</taxon>
        <taxon>Anthemidinae</taxon>
        <taxon>Tanacetum</taxon>
    </lineage>
</organism>
<reference evidence="1" key="1">
    <citation type="journal article" date="2022" name="Int. J. Mol. Sci.">
        <title>Draft Genome of Tanacetum Coccineum: Genomic Comparison of Closely Related Tanacetum-Family Plants.</title>
        <authorList>
            <person name="Yamashiro T."/>
            <person name="Shiraishi A."/>
            <person name="Nakayama K."/>
            <person name="Satake H."/>
        </authorList>
    </citation>
    <scope>NUCLEOTIDE SEQUENCE</scope>
</reference>
<accession>A0ABQ4ZG00</accession>
<keyword evidence="2" id="KW-1185">Reference proteome</keyword>
<protein>
    <submittedName>
        <fullName evidence="1">Uncharacterized protein</fullName>
    </submittedName>
</protein>
<proteinExistence type="predicted"/>
<reference evidence="1" key="2">
    <citation type="submission" date="2022-01" db="EMBL/GenBank/DDBJ databases">
        <authorList>
            <person name="Yamashiro T."/>
            <person name="Shiraishi A."/>
            <person name="Satake H."/>
            <person name="Nakayama K."/>
        </authorList>
    </citation>
    <scope>NUCLEOTIDE SEQUENCE</scope>
</reference>
<evidence type="ECO:0000313" key="2">
    <source>
        <dbReference type="Proteomes" id="UP001151760"/>
    </source>
</evidence>
<dbReference type="Proteomes" id="UP001151760">
    <property type="component" value="Unassembled WGS sequence"/>
</dbReference>
<name>A0ABQ4ZG00_9ASTR</name>
<dbReference type="EMBL" id="BQNB010011298">
    <property type="protein sequence ID" value="GJS88757.1"/>
    <property type="molecule type" value="Genomic_DNA"/>
</dbReference>